<sequence>MRKDHRPYFLKKAYSKLERFYTEHFLRPHFDSLGKTPTIIRPWHVEVFGSPIIIGDYVSIIAASDNRVRLSVWTDKQVRGRIRIGDYCLLCPGVRISSASDINIGDNCMIASSTYVTDSDWHDIYNRIGFGKTDSVDIANNVWIGDSAIVCKGVSIGVNSIIGAGAMVVNSIPSNCIAAGNPAQVVKHLDPEESFTTRGQWFLKPANVFKEIDQLDRELLRENTLLHWLRYLFFPSKGD</sequence>
<reference evidence="2" key="1">
    <citation type="journal article" date="2014" name="Front. Microbiol.">
        <title>High frequency of phylogenetically diverse reductive dehalogenase-homologous genes in deep subseafloor sedimentary metagenomes.</title>
        <authorList>
            <person name="Kawai M."/>
            <person name="Futagami T."/>
            <person name="Toyoda A."/>
            <person name="Takaki Y."/>
            <person name="Nishi S."/>
            <person name="Hori S."/>
            <person name="Arai W."/>
            <person name="Tsubouchi T."/>
            <person name="Morono Y."/>
            <person name="Uchiyama I."/>
            <person name="Ito T."/>
            <person name="Fujiyama A."/>
            <person name="Inagaki F."/>
            <person name="Takami H."/>
        </authorList>
    </citation>
    <scope>NUCLEOTIDE SEQUENCE</scope>
    <source>
        <strain evidence="2">Expedition CK06-06</strain>
    </source>
</reference>
<gene>
    <name evidence="2" type="ORF">S01H4_13477</name>
</gene>
<name>X0YH82_9ZZZZ</name>
<organism evidence="2">
    <name type="scientific">marine sediment metagenome</name>
    <dbReference type="NCBI Taxonomy" id="412755"/>
    <lineage>
        <taxon>unclassified sequences</taxon>
        <taxon>metagenomes</taxon>
        <taxon>ecological metagenomes</taxon>
    </lineage>
</organism>
<dbReference type="AlphaFoldDB" id="X0YH82"/>
<evidence type="ECO:0000313" key="2">
    <source>
        <dbReference type="EMBL" id="GAG55384.1"/>
    </source>
</evidence>
<comment type="caution">
    <text evidence="2">The sequence shown here is derived from an EMBL/GenBank/DDBJ whole genome shotgun (WGS) entry which is preliminary data.</text>
</comment>
<protein>
    <recommendedName>
        <fullName evidence="3">Acetyltransferase</fullName>
    </recommendedName>
</protein>
<dbReference type="GO" id="GO:0016740">
    <property type="term" value="F:transferase activity"/>
    <property type="evidence" value="ECO:0007669"/>
    <property type="project" value="UniProtKB-KW"/>
</dbReference>
<dbReference type="PROSITE" id="PS00101">
    <property type="entry name" value="HEXAPEP_TRANSFERASES"/>
    <property type="match status" value="1"/>
</dbReference>
<proteinExistence type="predicted"/>
<dbReference type="SUPFAM" id="SSF51161">
    <property type="entry name" value="Trimeric LpxA-like enzymes"/>
    <property type="match status" value="1"/>
</dbReference>
<dbReference type="CDD" id="cd04647">
    <property type="entry name" value="LbH_MAT_like"/>
    <property type="match status" value="1"/>
</dbReference>
<evidence type="ECO:0000256" key="1">
    <source>
        <dbReference type="ARBA" id="ARBA00022679"/>
    </source>
</evidence>
<accession>X0YH82</accession>
<dbReference type="EMBL" id="BART01005939">
    <property type="protein sequence ID" value="GAG55384.1"/>
    <property type="molecule type" value="Genomic_DNA"/>
</dbReference>
<dbReference type="PANTHER" id="PTHR23416">
    <property type="entry name" value="SIALIC ACID SYNTHASE-RELATED"/>
    <property type="match status" value="1"/>
</dbReference>
<evidence type="ECO:0008006" key="3">
    <source>
        <dbReference type="Google" id="ProtNLM"/>
    </source>
</evidence>
<dbReference type="InterPro" id="IPR018357">
    <property type="entry name" value="Hexapep_transf_CS"/>
</dbReference>
<dbReference type="InterPro" id="IPR011004">
    <property type="entry name" value="Trimer_LpxA-like_sf"/>
</dbReference>
<keyword evidence="1" id="KW-0808">Transferase</keyword>
<dbReference type="InterPro" id="IPR051159">
    <property type="entry name" value="Hexapeptide_acetyltransf"/>
</dbReference>
<dbReference type="Gene3D" id="2.160.10.10">
    <property type="entry name" value="Hexapeptide repeat proteins"/>
    <property type="match status" value="1"/>
</dbReference>